<accession>A0A223LY36</accession>
<keyword evidence="6 10" id="KW-0472">Membrane</keyword>
<dbReference type="EMBL" id="MF495680">
    <property type="protein sequence ID" value="ASU10122.1"/>
    <property type="molecule type" value="Genomic_DNA"/>
</dbReference>
<feature type="domain" description="HAMP" evidence="12">
    <location>
        <begin position="333"/>
        <end position="387"/>
    </location>
</feature>
<dbReference type="CDD" id="cd18774">
    <property type="entry name" value="PDC2_HK_sensor"/>
    <property type="match status" value="1"/>
</dbReference>
<dbReference type="AlphaFoldDB" id="A0A223LY36"/>
<evidence type="ECO:0000256" key="10">
    <source>
        <dbReference type="SAM" id="Phobius"/>
    </source>
</evidence>
<dbReference type="Pfam" id="PF00015">
    <property type="entry name" value="MCPsignal"/>
    <property type="match status" value="1"/>
</dbReference>
<organism evidence="13">
    <name type="scientific">Aeromonas veronii</name>
    <dbReference type="NCBI Taxonomy" id="654"/>
    <lineage>
        <taxon>Bacteria</taxon>
        <taxon>Pseudomonadati</taxon>
        <taxon>Pseudomonadota</taxon>
        <taxon>Gammaproteobacteria</taxon>
        <taxon>Aeromonadales</taxon>
        <taxon>Aeromonadaceae</taxon>
        <taxon>Aeromonas</taxon>
    </lineage>
</organism>
<comment type="subcellular location">
    <subcellularLocation>
        <location evidence="1">Cell membrane</location>
        <topology evidence="1">Multi-pass membrane protein</topology>
    </subcellularLocation>
</comment>
<evidence type="ECO:0000256" key="4">
    <source>
        <dbReference type="ARBA" id="ARBA00022692"/>
    </source>
</evidence>
<dbReference type="InterPro" id="IPR004089">
    <property type="entry name" value="MCPsignal_dom"/>
</dbReference>
<keyword evidence="4 10" id="KW-0812">Transmembrane</keyword>
<reference evidence="13" key="1">
    <citation type="submission" date="2017-07" db="EMBL/GenBank/DDBJ databases">
        <authorList>
            <person name="Sun Z.S."/>
            <person name="Albrecht U."/>
            <person name="Echele G."/>
            <person name="Lee C.C."/>
        </authorList>
    </citation>
    <scope>NUCLEOTIDE SEQUENCE</scope>
    <source>
        <strain evidence="13">172</strain>
    </source>
</reference>
<sequence>MGWDLGTIKGRYTAVFLGFMVAVCVLTVIGIQLWVKPELQRAGEQNLVLRVSEIATDIRDQLNGVQSQSRSITQLVAQLPSEQIDAVLPALIDQYGNAMVFGGGIWPMPDQREAGRIKFSTFFHRDGANKLIPNTYWNSDEAPNYFEQPWHRAGQQAAKGMCVWAAAYKDGASQQPRTNCAMGIYRDGSLYGVSTIDVTLGFFNDLVAKKEHEIGGQVMIVEADGKILSKNGRLSGDVVLGNLSSHGGYPFASAIASLLGQGNGAALQRTTFQDLGEEQTLLMQPIEGTPWLLAAALPTSTLTHDSQEVLKTLAAIQLPLVVLLFALMLMAIKQLGRRLDTLKQNIDALSAGDADLTARIRVKGRDELDHIAQSVNRFIAYLQQIMVQVTETTELITRELAQLDQQTGQARRILGEHAAETDQIVTALTELSSTADSVAHHASDSASFTESANGQAIQSRQVVGQASASVAALIDEVDLAATKVLGMQEDARQISSVLSVIGDIAAQTNLLALNAAIEAARAGEQGRGFAVVADEVRALAARTQNSTAEVGSMLSRLTQGVAEAVVAMEHTKQSCQAATENTEQVTGGLDKMADAVVQINDLGTQIATAAEEQSRVTEEINRNMATIRDMVNLLVDNGQNTEQSSATLLESNRQLVALVHRFKV</sequence>
<evidence type="ECO:0000256" key="6">
    <source>
        <dbReference type="ARBA" id="ARBA00023136"/>
    </source>
</evidence>
<evidence type="ECO:0000256" key="5">
    <source>
        <dbReference type="ARBA" id="ARBA00022989"/>
    </source>
</evidence>
<protein>
    <submittedName>
        <fullName evidence="13">Methyl-accepting chemotaxis protein</fullName>
    </submittedName>
</protein>
<keyword evidence="2" id="KW-1003">Cell membrane</keyword>
<dbReference type="GO" id="GO:0007165">
    <property type="term" value="P:signal transduction"/>
    <property type="evidence" value="ECO:0007669"/>
    <property type="project" value="UniProtKB-KW"/>
</dbReference>
<keyword evidence="5 10" id="KW-1133">Transmembrane helix</keyword>
<dbReference type="SMART" id="SM00304">
    <property type="entry name" value="HAMP"/>
    <property type="match status" value="2"/>
</dbReference>
<dbReference type="PROSITE" id="PS50111">
    <property type="entry name" value="CHEMOTAXIS_TRANSDUC_2"/>
    <property type="match status" value="1"/>
</dbReference>
<evidence type="ECO:0000259" key="12">
    <source>
        <dbReference type="PROSITE" id="PS50885"/>
    </source>
</evidence>
<dbReference type="SMART" id="SM00283">
    <property type="entry name" value="MA"/>
    <property type="match status" value="1"/>
</dbReference>
<dbReference type="SUPFAM" id="SSF58104">
    <property type="entry name" value="Methyl-accepting chemotaxis protein (MCP) signaling domain"/>
    <property type="match status" value="1"/>
</dbReference>
<dbReference type="InterPro" id="IPR003660">
    <property type="entry name" value="HAMP_dom"/>
</dbReference>
<dbReference type="PANTHER" id="PTHR32089:SF55">
    <property type="entry name" value="METHYL ACCEPTING SENSORY TRANSDUCER WITH CACHE_2 SMALL MOLECULE BINDING DOMAIN"/>
    <property type="match status" value="1"/>
</dbReference>
<dbReference type="GO" id="GO:0005886">
    <property type="term" value="C:plasma membrane"/>
    <property type="evidence" value="ECO:0007669"/>
    <property type="project" value="UniProtKB-SubCell"/>
</dbReference>
<dbReference type="Pfam" id="PF00672">
    <property type="entry name" value="HAMP"/>
    <property type="match status" value="1"/>
</dbReference>
<evidence type="ECO:0000256" key="3">
    <source>
        <dbReference type="ARBA" id="ARBA00022500"/>
    </source>
</evidence>
<evidence type="ECO:0000259" key="11">
    <source>
        <dbReference type="PROSITE" id="PS50111"/>
    </source>
</evidence>
<dbReference type="InterPro" id="IPR033479">
    <property type="entry name" value="dCache_1"/>
</dbReference>
<evidence type="ECO:0000256" key="9">
    <source>
        <dbReference type="PROSITE-ProRule" id="PRU00284"/>
    </source>
</evidence>
<dbReference type="CDD" id="cd06225">
    <property type="entry name" value="HAMP"/>
    <property type="match status" value="1"/>
</dbReference>
<dbReference type="PROSITE" id="PS50885">
    <property type="entry name" value="HAMP"/>
    <property type="match status" value="1"/>
</dbReference>
<evidence type="ECO:0000313" key="13">
    <source>
        <dbReference type="EMBL" id="ASU10122.1"/>
    </source>
</evidence>
<dbReference type="Gene3D" id="3.30.450.20">
    <property type="entry name" value="PAS domain"/>
    <property type="match status" value="1"/>
</dbReference>
<dbReference type="RefSeq" id="WP_113740768.1">
    <property type="nucleotide sequence ID" value="NZ_CAWNYM010000016.1"/>
</dbReference>
<evidence type="ECO:0000256" key="1">
    <source>
        <dbReference type="ARBA" id="ARBA00004651"/>
    </source>
</evidence>
<evidence type="ECO:0000256" key="8">
    <source>
        <dbReference type="ARBA" id="ARBA00029447"/>
    </source>
</evidence>
<keyword evidence="3" id="KW-0145">Chemotaxis</keyword>
<feature type="domain" description="Methyl-accepting transducer" evidence="11">
    <location>
        <begin position="392"/>
        <end position="628"/>
    </location>
</feature>
<proteinExistence type="inferred from homology"/>
<dbReference type="Pfam" id="PF02743">
    <property type="entry name" value="dCache_1"/>
    <property type="match status" value="1"/>
</dbReference>
<dbReference type="FunFam" id="1.10.287.950:FF:000001">
    <property type="entry name" value="Methyl-accepting chemotaxis sensory transducer"/>
    <property type="match status" value="1"/>
</dbReference>
<dbReference type="Gene3D" id="1.10.287.950">
    <property type="entry name" value="Methyl-accepting chemotaxis protein"/>
    <property type="match status" value="1"/>
</dbReference>
<name>A0A223LY36_AERVE</name>
<feature type="transmembrane region" description="Helical" evidence="10">
    <location>
        <begin position="12"/>
        <end position="35"/>
    </location>
</feature>
<dbReference type="PANTHER" id="PTHR32089">
    <property type="entry name" value="METHYL-ACCEPTING CHEMOTAXIS PROTEIN MCPB"/>
    <property type="match status" value="1"/>
</dbReference>
<comment type="similarity">
    <text evidence="8">Belongs to the methyl-accepting chemotaxis (MCP) protein family.</text>
</comment>
<dbReference type="CDD" id="cd11386">
    <property type="entry name" value="MCP_signal"/>
    <property type="match status" value="1"/>
</dbReference>
<evidence type="ECO:0000256" key="2">
    <source>
        <dbReference type="ARBA" id="ARBA00022475"/>
    </source>
</evidence>
<evidence type="ECO:0000256" key="7">
    <source>
        <dbReference type="ARBA" id="ARBA00023224"/>
    </source>
</evidence>
<keyword evidence="7 9" id="KW-0807">Transducer</keyword>
<dbReference type="GO" id="GO:0006935">
    <property type="term" value="P:chemotaxis"/>
    <property type="evidence" value="ECO:0007669"/>
    <property type="project" value="UniProtKB-KW"/>
</dbReference>